<dbReference type="SMR" id="A0A0J6WJC0"/>
<dbReference type="STRING" id="37916.MCHLDSM_01312"/>
<accession>A0A0J6WJC0</accession>
<dbReference type="Proteomes" id="UP000036513">
    <property type="component" value="Unassembled WGS sequence"/>
</dbReference>
<reference evidence="2 3" key="1">
    <citation type="journal article" date="2015" name="Genome Biol. Evol.">
        <title>Characterization of Three Mycobacterium spp. with Potential Use in Bioremediation by Genome Sequencing and Comparative Genomics.</title>
        <authorList>
            <person name="Das S."/>
            <person name="Pettersson B.M."/>
            <person name="Behra P.R."/>
            <person name="Ramesh M."/>
            <person name="Dasgupta S."/>
            <person name="Bhattacharya A."/>
            <person name="Kirsebom L.A."/>
        </authorList>
    </citation>
    <scope>NUCLEOTIDE SEQUENCE [LARGE SCALE GENOMIC DNA]</scope>
    <source>
        <strain evidence="2 3">DSM 43826</strain>
    </source>
</reference>
<evidence type="ECO:0000256" key="1">
    <source>
        <dbReference type="SAM" id="MobiDB-lite"/>
    </source>
</evidence>
<evidence type="ECO:0000313" key="3">
    <source>
        <dbReference type="Proteomes" id="UP000036513"/>
    </source>
</evidence>
<dbReference type="PATRIC" id="fig|37916.4.peg.1205"/>
<comment type="caution">
    <text evidence="2">The sequence shown here is derived from an EMBL/GenBank/DDBJ whole genome shotgun (WGS) entry which is preliminary data.</text>
</comment>
<feature type="compositionally biased region" description="Basic and acidic residues" evidence="1">
    <location>
        <begin position="46"/>
        <end position="73"/>
    </location>
</feature>
<gene>
    <name evidence="2" type="ORF">MCHLDSM_01312</name>
</gene>
<proteinExistence type="predicted"/>
<sequence>MVLDIEGGAITARDIKTAREVAESAMSDRDFRRLANRIIDEARDSDRSLTRARRDRDRASPRDASHVDSDRLRRALPPPAEFRRSVSGRQRKVRSAVKNEVLAAAPESQRVAARELLIDEDAGKWNRVNAALHRGAGDVQTLDDGDRATVQRLDRLIQSYERRNDRMHKVYVAVKLPDNQPNVIRVEDMPPNLRPGAVLEFDQFTLARHDLSEAPGHDSYRYVMFELVTSRGMYLGQSGSGTDTTHVLPRGTSYEVVSAEFVTYQTRPRGFGERLVVQLRER</sequence>
<evidence type="ECO:0000313" key="2">
    <source>
        <dbReference type="EMBL" id="KMO82689.1"/>
    </source>
</evidence>
<organism evidence="2 3">
    <name type="scientific">Mycolicibacterium chlorophenolicum</name>
    <dbReference type="NCBI Taxonomy" id="37916"/>
    <lineage>
        <taxon>Bacteria</taxon>
        <taxon>Bacillati</taxon>
        <taxon>Actinomycetota</taxon>
        <taxon>Actinomycetes</taxon>
        <taxon>Mycobacteriales</taxon>
        <taxon>Mycobacteriaceae</taxon>
        <taxon>Mycolicibacterium</taxon>
    </lineage>
</organism>
<name>A0A0J6WJC0_9MYCO</name>
<feature type="region of interest" description="Disordered" evidence="1">
    <location>
        <begin position="46"/>
        <end position="95"/>
    </location>
</feature>
<protein>
    <submittedName>
        <fullName evidence="2">Uncharacterized protein</fullName>
    </submittedName>
</protein>
<dbReference type="AlphaFoldDB" id="A0A0J6WJC0"/>
<dbReference type="EMBL" id="JYNL01000009">
    <property type="protein sequence ID" value="KMO82689.1"/>
    <property type="molecule type" value="Genomic_DNA"/>
</dbReference>
<keyword evidence="3" id="KW-1185">Reference proteome</keyword>